<dbReference type="SMART" id="SM00387">
    <property type="entry name" value="HATPase_c"/>
    <property type="match status" value="1"/>
</dbReference>
<dbReference type="CDD" id="cd06225">
    <property type="entry name" value="HAMP"/>
    <property type="match status" value="1"/>
</dbReference>
<evidence type="ECO:0000256" key="8">
    <source>
        <dbReference type="ARBA" id="ARBA00022989"/>
    </source>
</evidence>
<evidence type="ECO:0000256" key="3">
    <source>
        <dbReference type="ARBA" id="ARBA00012438"/>
    </source>
</evidence>
<dbReference type="PRINTS" id="PR00344">
    <property type="entry name" value="BCTRLSENSOR"/>
</dbReference>
<evidence type="ECO:0000256" key="5">
    <source>
        <dbReference type="ARBA" id="ARBA00022679"/>
    </source>
</evidence>
<evidence type="ECO:0000259" key="14">
    <source>
        <dbReference type="PROSITE" id="PS50885"/>
    </source>
</evidence>
<evidence type="ECO:0000256" key="7">
    <source>
        <dbReference type="ARBA" id="ARBA00022777"/>
    </source>
</evidence>
<keyword evidence="4" id="KW-0597">Phosphoprotein</keyword>
<dbReference type="SMART" id="SM00304">
    <property type="entry name" value="HAMP"/>
    <property type="match status" value="1"/>
</dbReference>
<keyword evidence="9" id="KW-0902">Two-component regulatory system</keyword>
<feature type="transmembrane region" description="Helical" evidence="12">
    <location>
        <begin position="32"/>
        <end position="54"/>
    </location>
</feature>
<accession>A0ABV4BL36</accession>
<dbReference type="InterPro" id="IPR003594">
    <property type="entry name" value="HATPase_dom"/>
</dbReference>
<dbReference type="InterPro" id="IPR036890">
    <property type="entry name" value="HATPase_C_sf"/>
</dbReference>
<evidence type="ECO:0000256" key="4">
    <source>
        <dbReference type="ARBA" id="ARBA00022553"/>
    </source>
</evidence>
<comment type="catalytic activity">
    <reaction evidence="1">
        <text>ATP + protein L-histidine = ADP + protein N-phospho-L-histidine.</text>
        <dbReference type="EC" id="2.7.13.3"/>
    </reaction>
</comment>
<evidence type="ECO:0000256" key="6">
    <source>
        <dbReference type="ARBA" id="ARBA00022692"/>
    </source>
</evidence>
<dbReference type="InterPro" id="IPR050398">
    <property type="entry name" value="HssS/ArlS-like"/>
</dbReference>
<evidence type="ECO:0000313" key="16">
    <source>
        <dbReference type="Proteomes" id="UP001564657"/>
    </source>
</evidence>
<keyword evidence="16" id="KW-1185">Reference proteome</keyword>
<keyword evidence="15" id="KW-0547">Nucleotide-binding</keyword>
<dbReference type="Gene3D" id="6.10.340.10">
    <property type="match status" value="1"/>
</dbReference>
<keyword evidence="8 12" id="KW-1133">Transmembrane helix</keyword>
<comment type="subcellular location">
    <subcellularLocation>
        <location evidence="2">Membrane</location>
        <topology evidence="2">Multi-pass membrane protein</topology>
    </subcellularLocation>
</comment>
<dbReference type="InterPro" id="IPR004358">
    <property type="entry name" value="Sig_transdc_His_kin-like_C"/>
</dbReference>
<dbReference type="InterPro" id="IPR036097">
    <property type="entry name" value="HisK_dim/P_sf"/>
</dbReference>
<dbReference type="SMART" id="SM00388">
    <property type="entry name" value="HisKA"/>
    <property type="match status" value="1"/>
</dbReference>
<name>A0ABV4BL36_9CLOT</name>
<keyword evidence="5" id="KW-0808">Transferase</keyword>
<keyword evidence="10 12" id="KW-0472">Membrane</keyword>
<dbReference type="EMBL" id="JBGEWD010000003">
    <property type="protein sequence ID" value="MEY7999509.1"/>
    <property type="molecule type" value="Genomic_DNA"/>
</dbReference>
<sequence>MKIKFGNILKIPLIQTHKSVWKKMKSSIRFEIIITFALCFVAAFAIGKVTGIIFQNRNMSARVDYSKGIDKISVNANTIAEKMRSMNISVNNKDKIQKIIDDYNRSDTEKIMITNLDGKVLYKSNNTDETQIDVYTTIKNSIKSSLEIMKNIQNVYRDKDVSVNENREYISFYPIDFNDSKAYLVLKAMPEYEITYEKSYNPIPGTIAAFISFLTLFYFATNKKMKYIENISNGLVEMSKGNLNYRIKSQGEDELASLSDNINFMAEKLNNKIEKEREVERMKNELITNVSHDLRTPLTSIKGYLGLIRDKKYENKFQLEKYINIAYNKSEKLEILINDLFEYTKLTNHAVALNKHLISLNGLLEQLIEEMVPICEKNSITIDEDFPKDRLLVNLDPNKTVRIFENLFINAIRYSAKPGSVKVSLKKEENCIITSIKNKCSPISNREINKLFDRFYRLDKSRASDRGGSGLGLAIAKSMVELQGGKIEADYSQGCIVFRVIFENSEC</sequence>
<dbReference type="Gene3D" id="3.30.565.10">
    <property type="entry name" value="Histidine kinase-like ATPase, C-terminal domain"/>
    <property type="match status" value="1"/>
</dbReference>
<feature type="domain" description="HAMP" evidence="14">
    <location>
        <begin position="222"/>
        <end position="274"/>
    </location>
</feature>
<dbReference type="PROSITE" id="PS50885">
    <property type="entry name" value="HAMP"/>
    <property type="match status" value="1"/>
</dbReference>
<dbReference type="Pfam" id="PF00512">
    <property type="entry name" value="HisKA"/>
    <property type="match status" value="1"/>
</dbReference>
<protein>
    <recommendedName>
        <fullName evidence="3">histidine kinase</fullName>
        <ecNumber evidence="3">2.7.13.3</ecNumber>
    </recommendedName>
</protein>
<evidence type="ECO:0000313" key="15">
    <source>
        <dbReference type="EMBL" id="MEY7999509.1"/>
    </source>
</evidence>
<dbReference type="GO" id="GO:0005524">
    <property type="term" value="F:ATP binding"/>
    <property type="evidence" value="ECO:0007669"/>
    <property type="project" value="UniProtKB-KW"/>
</dbReference>
<keyword evidence="15" id="KW-0067">ATP-binding</keyword>
<dbReference type="SUPFAM" id="SSF55874">
    <property type="entry name" value="ATPase domain of HSP90 chaperone/DNA topoisomerase II/histidine kinase"/>
    <property type="match status" value="1"/>
</dbReference>
<dbReference type="InterPro" id="IPR003660">
    <property type="entry name" value="HAMP_dom"/>
</dbReference>
<dbReference type="InterPro" id="IPR003661">
    <property type="entry name" value="HisK_dim/P_dom"/>
</dbReference>
<feature type="coiled-coil region" evidence="11">
    <location>
        <begin position="255"/>
        <end position="285"/>
    </location>
</feature>
<dbReference type="PANTHER" id="PTHR45528:SF8">
    <property type="entry name" value="HISTIDINE KINASE"/>
    <property type="match status" value="1"/>
</dbReference>
<evidence type="ECO:0000256" key="2">
    <source>
        <dbReference type="ARBA" id="ARBA00004141"/>
    </source>
</evidence>
<keyword evidence="7" id="KW-0418">Kinase</keyword>
<feature type="transmembrane region" description="Helical" evidence="12">
    <location>
        <begin position="203"/>
        <end position="220"/>
    </location>
</feature>
<gene>
    <name evidence="15" type="ORF">AB8U03_04720</name>
</gene>
<comment type="caution">
    <text evidence="15">The sequence shown here is derived from an EMBL/GenBank/DDBJ whole genome shotgun (WGS) entry which is preliminary data.</text>
</comment>
<evidence type="ECO:0000259" key="13">
    <source>
        <dbReference type="PROSITE" id="PS50109"/>
    </source>
</evidence>
<evidence type="ECO:0000256" key="11">
    <source>
        <dbReference type="SAM" id="Coils"/>
    </source>
</evidence>
<dbReference type="PANTHER" id="PTHR45528">
    <property type="entry name" value="SENSOR HISTIDINE KINASE CPXA"/>
    <property type="match status" value="1"/>
</dbReference>
<dbReference type="CDD" id="cd00082">
    <property type="entry name" value="HisKA"/>
    <property type="match status" value="1"/>
</dbReference>
<dbReference type="PROSITE" id="PS50109">
    <property type="entry name" value="HIS_KIN"/>
    <property type="match status" value="1"/>
</dbReference>
<reference evidence="15 16" key="1">
    <citation type="submission" date="2024-08" db="EMBL/GenBank/DDBJ databases">
        <title>Clostridium lapicellarii sp. nov., and Clostridium renhuaiense sp. nov., two species isolated from the mud in a fermentation cellar used for producing sauce-flavour Chinese liquors.</title>
        <authorList>
            <person name="Yang F."/>
            <person name="Wang H."/>
            <person name="Chen L.Q."/>
            <person name="Zhou N."/>
            <person name="Lu J.J."/>
            <person name="Pu X.X."/>
            <person name="Wan B."/>
            <person name="Wang L."/>
            <person name="Liu S.J."/>
        </authorList>
    </citation>
    <scope>NUCLEOTIDE SEQUENCE [LARGE SCALE GENOMIC DNA]</scope>
    <source>
        <strain evidence="15 16">MT-5</strain>
    </source>
</reference>
<keyword evidence="11" id="KW-0175">Coiled coil</keyword>
<dbReference type="Pfam" id="PF02518">
    <property type="entry name" value="HATPase_c"/>
    <property type="match status" value="1"/>
</dbReference>
<dbReference type="SUPFAM" id="SSF158472">
    <property type="entry name" value="HAMP domain-like"/>
    <property type="match status" value="1"/>
</dbReference>
<dbReference type="EC" id="2.7.13.3" evidence="3"/>
<proteinExistence type="predicted"/>
<keyword evidence="6 12" id="KW-0812">Transmembrane</keyword>
<feature type="domain" description="Histidine kinase" evidence="13">
    <location>
        <begin position="289"/>
        <end position="506"/>
    </location>
</feature>
<organism evidence="15 16">
    <name type="scientific">Clostridium moutaii</name>
    <dbReference type="NCBI Taxonomy" id="3240932"/>
    <lineage>
        <taxon>Bacteria</taxon>
        <taxon>Bacillati</taxon>
        <taxon>Bacillota</taxon>
        <taxon>Clostridia</taxon>
        <taxon>Eubacteriales</taxon>
        <taxon>Clostridiaceae</taxon>
        <taxon>Clostridium</taxon>
    </lineage>
</organism>
<evidence type="ECO:0000256" key="9">
    <source>
        <dbReference type="ARBA" id="ARBA00023012"/>
    </source>
</evidence>
<dbReference type="RefSeq" id="WP_369703397.1">
    <property type="nucleotide sequence ID" value="NZ_JBGEWD010000003.1"/>
</dbReference>
<dbReference type="Proteomes" id="UP001564657">
    <property type="component" value="Unassembled WGS sequence"/>
</dbReference>
<dbReference type="Gene3D" id="1.10.287.130">
    <property type="match status" value="1"/>
</dbReference>
<dbReference type="SUPFAM" id="SSF47384">
    <property type="entry name" value="Homodimeric domain of signal transducing histidine kinase"/>
    <property type="match status" value="1"/>
</dbReference>
<evidence type="ECO:0000256" key="12">
    <source>
        <dbReference type="SAM" id="Phobius"/>
    </source>
</evidence>
<evidence type="ECO:0000256" key="10">
    <source>
        <dbReference type="ARBA" id="ARBA00023136"/>
    </source>
</evidence>
<evidence type="ECO:0000256" key="1">
    <source>
        <dbReference type="ARBA" id="ARBA00000085"/>
    </source>
</evidence>
<dbReference type="Pfam" id="PF00672">
    <property type="entry name" value="HAMP"/>
    <property type="match status" value="1"/>
</dbReference>
<dbReference type="InterPro" id="IPR005467">
    <property type="entry name" value="His_kinase_dom"/>
</dbReference>